<dbReference type="SUPFAM" id="SSF103473">
    <property type="entry name" value="MFS general substrate transporter"/>
    <property type="match status" value="1"/>
</dbReference>
<reference evidence="2 3" key="3">
    <citation type="journal article" date="2012" name="J. Bacteriol.">
        <title>Genome Sequence of Paenibacillus terrae HPL-003, a Xylanase-Producing Bacterium Isolated from Soil Found in Forest Residue.</title>
        <authorList>
            <person name="Shin S.H."/>
            <person name="Kim S."/>
            <person name="Kim J.Y."/>
            <person name="Song H.Y."/>
            <person name="Cho S.J."/>
            <person name="Kim D.R."/>
            <person name="Lee K.I."/>
            <person name="Lim H.K."/>
            <person name="Park N.J."/>
            <person name="Hwang I.T."/>
            <person name="Yang K.S."/>
        </authorList>
    </citation>
    <scope>NUCLEOTIDE SEQUENCE [LARGE SCALE GENOMIC DNA]</scope>
    <source>
        <strain evidence="2 3">HPL-003</strain>
    </source>
</reference>
<dbReference type="EMBL" id="CP003107">
    <property type="protein sequence ID" value="AET57482.1"/>
    <property type="molecule type" value="Genomic_DNA"/>
</dbReference>
<reference key="2">
    <citation type="submission" date="2011-11" db="EMBL/GenBank/DDBJ databases">
        <authorList>
            <person name="Shin S.H."/>
            <person name="Kim S."/>
            <person name="Kim J.Y."/>
        </authorList>
    </citation>
    <scope>NUCLEOTIDE SEQUENCE</scope>
    <source>
        <strain>HPL-003</strain>
    </source>
</reference>
<name>G7VT67_PAETH</name>
<keyword evidence="1" id="KW-1133">Transmembrane helix</keyword>
<proteinExistence type="predicted"/>
<feature type="transmembrane region" description="Helical" evidence="1">
    <location>
        <begin position="47"/>
        <end position="75"/>
    </location>
</feature>
<gene>
    <name evidence="2" type="ordered locus">HPL003_03520</name>
</gene>
<dbReference type="HOGENOM" id="CLU_2344075_0_0_9"/>
<dbReference type="AlphaFoldDB" id="G7VT67"/>
<evidence type="ECO:0000313" key="3">
    <source>
        <dbReference type="Proteomes" id="UP000005876"/>
    </source>
</evidence>
<evidence type="ECO:0000313" key="2">
    <source>
        <dbReference type="EMBL" id="AET57482.1"/>
    </source>
</evidence>
<accession>G7VT67</accession>
<keyword evidence="1" id="KW-0472">Membrane</keyword>
<dbReference type="InterPro" id="IPR036259">
    <property type="entry name" value="MFS_trans_sf"/>
</dbReference>
<dbReference type="Gene3D" id="1.20.1250.20">
    <property type="entry name" value="MFS general substrate transporter like domains"/>
    <property type="match status" value="1"/>
</dbReference>
<dbReference type="Proteomes" id="UP000005876">
    <property type="component" value="Chromosome"/>
</dbReference>
<dbReference type="KEGG" id="pta:HPL003_03520"/>
<evidence type="ECO:0000256" key="1">
    <source>
        <dbReference type="SAM" id="Phobius"/>
    </source>
</evidence>
<evidence type="ECO:0008006" key="4">
    <source>
        <dbReference type="Google" id="ProtNLM"/>
    </source>
</evidence>
<keyword evidence="1" id="KW-0812">Transmembrane</keyword>
<reference evidence="3" key="1">
    <citation type="submission" date="2011-11" db="EMBL/GenBank/DDBJ databases">
        <title>Complete sequence of Paenibacillus terrae HPL-003.</title>
        <authorList>
            <person name="Shin S.H."/>
            <person name="Kim S."/>
            <person name="Kim J.Y."/>
        </authorList>
    </citation>
    <scope>NUCLEOTIDE SEQUENCE [LARGE SCALE GENOMIC DNA]</scope>
    <source>
        <strain evidence="3">HPL-003</strain>
    </source>
</reference>
<protein>
    <recommendedName>
        <fullName evidence="4">Major facilitator superfamily (MFS) profile domain-containing protein</fullName>
    </recommendedName>
</protein>
<sequence>MLRFLQTRSGLIPKLSLAYAATLALIRPVAGKVSDRHGEAFVIVPSLVIAVVALIVLSLSTGLLGVLVSAVLYGIGFGCGGEPREEDKKPAIYASSF</sequence>
<dbReference type="eggNOG" id="COG2814">
    <property type="taxonomic scope" value="Bacteria"/>
</dbReference>
<organism evidence="2 3">
    <name type="scientific">Paenibacillus terrae (strain HPL-003)</name>
    <dbReference type="NCBI Taxonomy" id="985665"/>
    <lineage>
        <taxon>Bacteria</taxon>
        <taxon>Bacillati</taxon>
        <taxon>Bacillota</taxon>
        <taxon>Bacilli</taxon>
        <taxon>Bacillales</taxon>
        <taxon>Paenibacillaceae</taxon>
        <taxon>Paenibacillus</taxon>
    </lineage>
</organism>